<dbReference type="RefSeq" id="WP_070117727.1">
    <property type="nucleotide sequence ID" value="NZ_MASR01000001.1"/>
</dbReference>
<reference evidence="12" key="1">
    <citation type="submission" date="2016-07" db="EMBL/GenBank/DDBJ databases">
        <authorList>
            <person name="Florea S."/>
            <person name="Webb J.S."/>
            <person name="Jaromczyk J."/>
            <person name="Schardl C.L."/>
        </authorList>
    </citation>
    <scope>NUCLEOTIDE SEQUENCE [LARGE SCALE GENOMIC DNA]</scope>
    <source>
        <strain evidence="12">KCTC 42131</strain>
    </source>
</reference>
<dbReference type="InterPro" id="IPR004770">
    <property type="entry name" value="Na/H_antiport_NhaC"/>
</dbReference>
<keyword evidence="5 9" id="KW-0812">Transmembrane</keyword>
<evidence type="ECO:0000259" key="10">
    <source>
        <dbReference type="Pfam" id="PF03553"/>
    </source>
</evidence>
<feature type="transmembrane region" description="Helical" evidence="9">
    <location>
        <begin position="118"/>
        <end position="138"/>
    </location>
</feature>
<gene>
    <name evidence="11" type="ORF">PHACT_10480</name>
</gene>
<dbReference type="EMBL" id="MASR01000001">
    <property type="protein sequence ID" value="OFE13510.1"/>
    <property type="molecule type" value="Genomic_DNA"/>
</dbReference>
<organism evidence="11 12">
    <name type="scientific">Pseudohongiella acticola</name>
    <dbReference type="NCBI Taxonomy" id="1524254"/>
    <lineage>
        <taxon>Bacteria</taxon>
        <taxon>Pseudomonadati</taxon>
        <taxon>Pseudomonadota</taxon>
        <taxon>Gammaproteobacteria</taxon>
        <taxon>Pseudomonadales</taxon>
        <taxon>Pseudohongiellaceae</taxon>
        <taxon>Pseudohongiella</taxon>
    </lineage>
</organism>
<evidence type="ECO:0000313" key="11">
    <source>
        <dbReference type="EMBL" id="OFE13510.1"/>
    </source>
</evidence>
<evidence type="ECO:0000256" key="4">
    <source>
        <dbReference type="ARBA" id="ARBA00022475"/>
    </source>
</evidence>
<evidence type="ECO:0000256" key="1">
    <source>
        <dbReference type="ARBA" id="ARBA00004651"/>
    </source>
</evidence>
<evidence type="ECO:0000313" key="12">
    <source>
        <dbReference type="Proteomes" id="UP000175669"/>
    </source>
</evidence>
<dbReference type="NCBIfam" id="TIGR00931">
    <property type="entry name" value="antiport_nhaC"/>
    <property type="match status" value="1"/>
</dbReference>
<feature type="domain" description="Na+/H+ antiporter NhaC-like C-terminal" evidence="10">
    <location>
        <begin position="169"/>
        <end position="463"/>
    </location>
</feature>
<keyword evidence="3" id="KW-0050">Antiport</keyword>
<dbReference type="PANTHER" id="PTHR33451">
    <property type="entry name" value="MALATE-2H(+)/NA(+)-LACTATE ANTIPORTER"/>
    <property type="match status" value="1"/>
</dbReference>
<dbReference type="InterPro" id="IPR018461">
    <property type="entry name" value="Na/H_Antiport_NhaC-like_C"/>
</dbReference>
<feature type="transmembrane region" description="Helical" evidence="9">
    <location>
        <begin position="325"/>
        <end position="349"/>
    </location>
</feature>
<comment type="subcellular location">
    <subcellularLocation>
        <location evidence="1">Cell membrane</location>
        <topology evidence="1">Multi-pass membrane protein</topology>
    </subcellularLocation>
</comment>
<keyword evidence="2" id="KW-0813">Transport</keyword>
<keyword evidence="4" id="KW-1003">Cell membrane</keyword>
<feature type="transmembrane region" description="Helical" evidence="9">
    <location>
        <begin position="144"/>
        <end position="168"/>
    </location>
</feature>
<dbReference type="OrthoDB" id="9762978at2"/>
<sequence>MANEPNADAGAHQIRRPDALQAGVCFGGNLAIIALGLFMLGVSLHILLFICLIWTAAHSRMLGHDFVAIRGMMSDGISRALPAIYIFLLIGMVIAAFMQSGTVAALIYYGLQLLSPAWFLAAGLVLCSLMSVATGTSWGTAGTLGVVLIGIGGAMGIPLPLVAGMIVCGATFGDKLSPVSDTTNLAAMSAGTSLFRHIGSMLYTTVPAFVLSLVIFTLLGLGYTDNTLPTNAINDIQQALASSYSLNPVITLLPLLVMLILSLRRFAAEVAMTASILVAMCIAVLYQGQSLVAALDSLWSNSAGTTGIGTLDELLGRGGMLSMSWTLLLSLMALALGGMLFAAGFLQAMLQGLVARLKRTVSLVASTIGAGIIGNLGMGEAYITIILNSQLFRQTFEAKGIDNAVLSRSVEEGATMSTGLIPWTTAGAFYAATLGVPVLEYLPYAFLNYLNPVISIVMAALGVGLLRGVKKN</sequence>
<feature type="transmembrane region" description="Helical" evidence="9">
    <location>
        <begin position="83"/>
        <end position="111"/>
    </location>
</feature>
<dbReference type="InterPro" id="IPR052180">
    <property type="entry name" value="NhaC_Na-H+_Antiporter"/>
</dbReference>
<feature type="transmembrane region" description="Helical" evidence="9">
    <location>
        <begin position="449"/>
        <end position="469"/>
    </location>
</feature>
<name>A0A1E8CM37_9GAMM</name>
<dbReference type="Pfam" id="PF03553">
    <property type="entry name" value="Na_H_antiporter"/>
    <property type="match status" value="1"/>
</dbReference>
<keyword evidence="12" id="KW-1185">Reference proteome</keyword>
<feature type="transmembrane region" description="Helical" evidence="9">
    <location>
        <begin position="30"/>
        <end position="57"/>
    </location>
</feature>
<evidence type="ECO:0000256" key="5">
    <source>
        <dbReference type="ARBA" id="ARBA00022692"/>
    </source>
</evidence>
<feature type="transmembrane region" description="Helical" evidence="9">
    <location>
        <begin position="361"/>
        <end position="387"/>
    </location>
</feature>
<evidence type="ECO:0000256" key="8">
    <source>
        <dbReference type="ARBA" id="ARBA00038435"/>
    </source>
</evidence>
<evidence type="ECO:0000256" key="3">
    <source>
        <dbReference type="ARBA" id="ARBA00022449"/>
    </source>
</evidence>
<dbReference type="GO" id="GO:0015297">
    <property type="term" value="F:antiporter activity"/>
    <property type="evidence" value="ECO:0007669"/>
    <property type="project" value="UniProtKB-KW"/>
</dbReference>
<evidence type="ECO:0000256" key="9">
    <source>
        <dbReference type="SAM" id="Phobius"/>
    </source>
</evidence>
<feature type="transmembrane region" description="Helical" evidence="9">
    <location>
        <begin position="244"/>
        <end position="263"/>
    </location>
</feature>
<comment type="similarity">
    <text evidence="8">Belongs to the NhaC Na(+)/H(+) (TC 2.A.35) antiporter family.</text>
</comment>
<dbReference type="AlphaFoldDB" id="A0A1E8CM37"/>
<keyword evidence="6 9" id="KW-1133">Transmembrane helix</keyword>
<proteinExistence type="inferred from homology"/>
<dbReference type="GO" id="GO:0005886">
    <property type="term" value="C:plasma membrane"/>
    <property type="evidence" value="ECO:0007669"/>
    <property type="project" value="UniProtKB-SubCell"/>
</dbReference>
<evidence type="ECO:0000256" key="7">
    <source>
        <dbReference type="ARBA" id="ARBA00023136"/>
    </source>
</evidence>
<accession>A0A1E8CM37</accession>
<evidence type="ECO:0000256" key="2">
    <source>
        <dbReference type="ARBA" id="ARBA00022448"/>
    </source>
</evidence>
<protein>
    <submittedName>
        <fullName evidence="11">Na+/H+ antiporter NhaC</fullName>
    </submittedName>
</protein>
<keyword evidence="7 9" id="KW-0472">Membrane</keyword>
<dbReference type="Proteomes" id="UP000175669">
    <property type="component" value="Unassembled WGS sequence"/>
</dbReference>
<feature type="transmembrane region" description="Helical" evidence="9">
    <location>
        <begin position="202"/>
        <end position="224"/>
    </location>
</feature>
<comment type="caution">
    <text evidence="11">The sequence shown here is derived from an EMBL/GenBank/DDBJ whole genome shotgun (WGS) entry which is preliminary data.</text>
</comment>
<dbReference type="PANTHER" id="PTHR33451:SF3">
    <property type="entry name" value="MALATE-2H(+)_NA(+)-LACTATE ANTIPORTER"/>
    <property type="match status" value="1"/>
</dbReference>
<feature type="transmembrane region" description="Helical" evidence="9">
    <location>
        <begin position="270"/>
        <end position="288"/>
    </location>
</feature>
<dbReference type="STRING" id="1524254.PHACT_10480"/>
<evidence type="ECO:0000256" key="6">
    <source>
        <dbReference type="ARBA" id="ARBA00022989"/>
    </source>
</evidence>